<dbReference type="AlphaFoldDB" id="A0AAV7R8T1"/>
<evidence type="ECO:0000256" key="1">
    <source>
        <dbReference type="SAM" id="MobiDB-lite"/>
    </source>
</evidence>
<feature type="compositionally biased region" description="Low complexity" evidence="1">
    <location>
        <begin position="9"/>
        <end position="18"/>
    </location>
</feature>
<name>A0AAV7R8T1_PLEWA</name>
<gene>
    <name evidence="2" type="ORF">NDU88_000012</name>
</gene>
<evidence type="ECO:0000313" key="3">
    <source>
        <dbReference type="Proteomes" id="UP001066276"/>
    </source>
</evidence>
<accession>A0AAV7R8T1</accession>
<reference evidence="2" key="1">
    <citation type="journal article" date="2022" name="bioRxiv">
        <title>Sequencing and chromosome-scale assembly of the giantPleurodeles waltlgenome.</title>
        <authorList>
            <person name="Brown T."/>
            <person name="Elewa A."/>
            <person name="Iarovenko S."/>
            <person name="Subramanian E."/>
            <person name="Araus A.J."/>
            <person name="Petzold A."/>
            <person name="Susuki M."/>
            <person name="Suzuki K.-i.T."/>
            <person name="Hayashi T."/>
            <person name="Toyoda A."/>
            <person name="Oliveira C."/>
            <person name="Osipova E."/>
            <person name="Leigh N.D."/>
            <person name="Simon A."/>
            <person name="Yun M.H."/>
        </authorList>
    </citation>
    <scope>NUCLEOTIDE SEQUENCE</scope>
    <source>
        <strain evidence="2">20211129_DDA</strain>
        <tissue evidence="2">Liver</tissue>
    </source>
</reference>
<dbReference type="Proteomes" id="UP001066276">
    <property type="component" value="Chromosome 5"/>
</dbReference>
<organism evidence="2 3">
    <name type="scientific">Pleurodeles waltl</name>
    <name type="common">Iberian ribbed newt</name>
    <dbReference type="NCBI Taxonomy" id="8319"/>
    <lineage>
        <taxon>Eukaryota</taxon>
        <taxon>Metazoa</taxon>
        <taxon>Chordata</taxon>
        <taxon>Craniata</taxon>
        <taxon>Vertebrata</taxon>
        <taxon>Euteleostomi</taxon>
        <taxon>Amphibia</taxon>
        <taxon>Batrachia</taxon>
        <taxon>Caudata</taxon>
        <taxon>Salamandroidea</taxon>
        <taxon>Salamandridae</taxon>
        <taxon>Pleurodelinae</taxon>
        <taxon>Pleurodeles</taxon>
    </lineage>
</organism>
<keyword evidence="3" id="KW-1185">Reference proteome</keyword>
<evidence type="ECO:0000313" key="2">
    <source>
        <dbReference type="EMBL" id="KAJ1147125.1"/>
    </source>
</evidence>
<dbReference type="EMBL" id="JANPWB010000009">
    <property type="protein sequence ID" value="KAJ1147125.1"/>
    <property type="molecule type" value="Genomic_DNA"/>
</dbReference>
<comment type="caution">
    <text evidence="2">The sequence shown here is derived from an EMBL/GenBank/DDBJ whole genome shotgun (WGS) entry which is preliminary data.</text>
</comment>
<protein>
    <submittedName>
        <fullName evidence="2">Uncharacterized protein</fullName>
    </submittedName>
</protein>
<feature type="region of interest" description="Disordered" evidence="1">
    <location>
        <begin position="1"/>
        <end position="66"/>
    </location>
</feature>
<sequence>MDPRAHTRQPSNPQGSQPQTPPTDPTRQTLPLHRTPKQQRTRQQGTLLHREGALQPQRLRQRRPTIPETLRRSLHLFYQKIAAIHNSVNTSPPPDPTPNNSSHADRLTTWTHVDDAETLKTMISIHSGSPSVPCPHHVFNKADTTIAPQLCKIINLTFNTATFPDSWKRTDIQPLLKKPKADLNDLKNF</sequence>
<proteinExistence type="predicted"/>